<dbReference type="Pfam" id="PF00924">
    <property type="entry name" value="MS_channel_2nd"/>
    <property type="match status" value="1"/>
</dbReference>
<protein>
    <submittedName>
        <fullName evidence="7">Mechanosensitive ion channel</fullName>
    </submittedName>
</protein>
<dbReference type="SUPFAM" id="SSF50182">
    <property type="entry name" value="Sm-like ribonucleoproteins"/>
    <property type="match status" value="1"/>
</dbReference>
<dbReference type="Gene3D" id="2.30.30.60">
    <property type="match status" value="1"/>
</dbReference>
<feature type="transmembrane region" description="Helical" evidence="5">
    <location>
        <begin position="192"/>
        <end position="211"/>
    </location>
</feature>
<evidence type="ECO:0000256" key="4">
    <source>
        <dbReference type="ARBA" id="ARBA00023136"/>
    </source>
</evidence>
<feature type="transmembrane region" description="Helical" evidence="5">
    <location>
        <begin position="93"/>
        <end position="111"/>
    </location>
</feature>
<feature type="domain" description="Mechanosensitive ion channel MscS" evidence="6">
    <location>
        <begin position="214"/>
        <end position="280"/>
    </location>
</feature>
<dbReference type="PANTHER" id="PTHR30566:SF25">
    <property type="entry name" value="INNER MEMBRANE PROTEIN"/>
    <property type="match status" value="1"/>
</dbReference>
<evidence type="ECO:0000256" key="3">
    <source>
        <dbReference type="ARBA" id="ARBA00022989"/>
    </source>
</evidence>
<gene>
    <name evidence="7" type="ORF">SAMN04488050_101615</name>
</gene>
<evidence type="ECO:0000256" key="5">
    <source>
        <dbReference type="SAM" id="Phobius"/>
    </source>
</evidence>
<keyword evidence="2 5" id="KW-0812">Transmembrane</keyword>
<accession>A0A1I6PLG0</accession>
<feature type="transmembrane region" description="Helical" evidence="5">
    <location>
        <begin position="165"/>
        <end position="186"/>
    </location>
</feature>
<comment type="subcellular location">
    <subcellularLocation>
        <location evidence="1">Membrane</location>
    </subcellularLocation>
</comment>
<dbReference type="Gene3D" id="1.10.287.1260">
    <property type="match status" value="1"/>
</dbReference>
<keyword evidence="3 5" id="KW-1133">Transmembrane helix</keyword>
<organism evidence="7 8">
    <name type="scientific">Alloyangia pacifica</name>
    <dbReference type="NCBI Taxonomy" id="311180"/>
    <lineage>
        <taxon>Bacteria</taxon>
        <taxon>Pseudomonadati</taxon>
        <taxon>Pseudomonadota</taxon>
        <taxon>Alphaproteobacteria</taxon>
        <taxon>Rhodobacterales</taxon>
        <taxon>Roseobacteraceae</taxon>
        <taxon>Alloyangia</taxon>
    </lineage>
</organism>
<feature type="transmembrane region" description="Helical" evidence="5">
    <location>
        <begin position="117"/>
        <end position="138"/>
    </location>
</feature>
<dbReference type="InterPro" id="IPR006685">
    <property type="entry name" value="MscS_channel_2nd"/>
</dbReference>
<dbReference type="RefSeq" id="WP_176806523.1">
    <property type="nucleotide sequence ID" value="NZ_FNCL01000002.1"/>
</dbReference>
<evidence type="ECO:0000256" key="1">
    <source>
        <dbReference type="ARBA" id="ARBA00004370"/>
    </source>
</evidence>
<feature type="transmembrane region" description="Helical" evidence="5">
    <location>
        <begin position="47"/>
        <end position="72"/>
    </location>
</feature>
<dbReference type="GO" id="GO:0016020">
    <property type="term" value="C:membrane"/>
    <property type="evidence" value="ECO:0007669"/>
    <property type="project" value="UniProtKB-SubCell"/>
</dbReference>
<keyword evidence="4 5" id="KW-0472">Membrane</keyword>
<keyword evidence="8" id="KW-1185">Reference proteome</keyword>
<dbReference type="EMBL" id="FOZW01000001">
    <property type="protein sequence ID" value="SFS40895.1"/>
    <property type="molecule type" value="Genomic_DNA"/>
</dbReference>
<dbReference type="PANTHER" id="PTHR30566">
    <property type="entry name" value="YNAI-RELATED MECHANOSENSITIVE ION CHANNEL"/>
    <property type="match status" value="1"/>
</dbReference>
<sequence>MEEELSEIGQQVAEISELDQLEQQVADFSETVEAIIPVLPGWVMPAAVLGLAFLIGVLAFRLVFGILTRLVAKRDLFWRSLVSRTRRPLRMGLVVFFLAIGVAVAPLDAVWRDLAQHALLIAFIILVAWVVHTALNIWTTVRLRKFSLDAEDNFLARKHVTQSRILVRLTGWLILIVTISAILMTFPGVRQWGVSLLASAGAAGIVVGFAFQPVLKNLIAGIQLAITQPIRIDDAVIVEGEWGWIEEITGTYVVIKIWDWRRLIVPLSYFIEQPFQNWTRDGSSLIGGVLLYLDHCADIGRIRDKMNEICRESELWDGNVCHLQVNDFRERVMEIRILASARNAPRTYDLRCEIREKLITWIQREMPEALPRTRETVSVDAANSVTAPGIEVVGG</sequence>
<dbReference type="InterPro" id="IPR010920">
    <property type="entry name" value="LSM_dom_sf"/>
</dbReference>
<evidence type="ECO:0000259" key="6">
    <source>
        <dbReference type="Pfam" id="PF00924"/>
    </source>
</evidence>
<evidence type="ECO:0000313" key="8">
    <source>
        <dbReference type="Proteomes" id="UP000199392"/>
    </source>
</evidence>
<dbReference type="InterPro" id="IPR023408">
    <property type="entry name" value="MscS_beta-dom_sf"/>
</dbReference>
<dbReference type="GO" id="GO:0008381">
    <property type="term" value="F:mechanosensitive monoatomic ion channel activity"/>
    <property type="evidence" value="ECO:0007669"/>
    <property type="project" value="UniProtKB-ARBA"/>
</dbReference>
<evidence type="ECO:0000313" key="7">
    <source>
        <dbReference type="EMBL" id="SFS40895.1"/>
    </source>
</evidence>
<dbReference type="STRING" id="311180.SAMN04488050_101615"/>
<reference evidence="8" key="1">
    <citation type="submission" date="2016-10" db="EMBL/GenBank/DDBJ databases">
        <authorList>
            <person name="Varghese N."/>
            <person name="Submissions S."/>
        </authorList>
    </citation>
    <scope>NUCLEOTIDE SEQUENCE [LARGE SCALE GENOMIC DNA]</scope>
    <source>
        <strain evidence="8">DSM 26894</strain>
    </source>
</reference>
<dbReference type="AlphaFoldDB" id="A0A1I6PLG0"/>
<evidence type="ECO:0000256" key="2">
    <source>
        <dbReference type="ARBA" id="ARBA00022692"/>
    </source>
</evidence>
<proteinExistence type="predicted"/>
<name>A0A1I6PLG0_9RHOB</name>
<dbReference type="Proteomes" id="UP000199392">
    <property type="component" value="Unassembled WGS sequence"/>
</dbReference>